<accession>A0A382DPE2</accession>
<evidence type="ECO:0000313" key="1">
    <source>
        <dbReference type="EMBL" id="SVB39854.1"/>
    </source>
</evidence>
<reference evidence="1" key="1">
    <citation type="submission" date="2018-05" db="EMBL/GenBank/DDBJ databases">
        <authorList>
            <person name="Lanie J.A."/>
            <person name="Ng W.-L."/>
            <person name="Kazmierczak K.M."/>
            <person name="Andrzejewski T.M."/>
            <person name="Davidsen T.M."/>
            <person name="Wayne K.J."/>
            <person name="Tettelin H."/>
            <person name="Glass J.I."/>
            <person name="Rusch D."/>
            <person name="Podicherti R."/>
            <person name="Tsui H.-C.T."/>
            <person name="Winkler M.E."/>
        </authorList>
    </citation>
    <scope>NUCLEOTIDE SEQUENCE</scope>
</reference>
<gene>
    <name evidence="1" type="ORF">METZ01_LOCUS192708</name>
</gene>
<protein>
    <submittedName>
        <fullName evidence="1">Uncharacterized protein</fullName>
    </submittedName>
</protein>
<proteinExistence type="predicted"/>
<dbReference type="EMBL" id="UINC01040248">
    <property type="protein sequence ID" value="SVB39854.1"/>
    <property type="molecule type" value="Genomic_DNA"/>
</dbReference>
<organism evidence="1">
    <name type="scientific">marine metagenome</name>
    <dbReference type="NCBI Taxonomy" id="408172"/>
    <lineage>
        <taxon>unclassified sequences</taxon>
        <taxon>metagenomes</taxon>
        <taxon>ecological metagenomes</taxon>
    </lineage>
</organism>
<feature type="non-terminal residue" evidence="1">
    <location>
        <position position="1"/>
    </location>
</feature>
<feature type="non-terminal residue" evidence="1">
    <location>
        <position position="31"/>
    </location>
</feature>
<dbReference type="AlphaFoldDB" id="A0A382DPE2"/>
<sequence length="31" mass="3710">ASSLSAGRLLWVWRSIWSLCRYLRVSRSRFP</sequence>
<name>A0A382DPE2_9ZZZZ</name>